<dbReference type="GO" id="GO:0003677">
    <property type="term" value="F:DNA binding"/>
    <property type="evidence" value="ECO:0007669"/>
    <property type="project" value="InterPro"/>
</dbReference>
<dbReference type="RefSeq" id="WP_310835821.1">
    <property type="nucleotide sequence ID" value="NZ_JAVLSM010000002.1"/>
</dbReference>
<evidence type="ECO:0000259" key="1">
    <source>
        <dbReference type="PROSITE" id="PS50943"/>
    </source>
</evidence>
<sequence>MDTPIDSGSLQAEPGTKQAIGERLKATRQLSGLNQRDFASRLGTSGAYISCVELGHSMPGGRFLRSLHREFDVNINWLLTGLEQELPPRHGFHIKVLIGDYVRASERGKSLIMAVASFLVSRRG</sequence>
<dbReference type="SUPFAM" id="SSF47413">
    <property type="entry name" value="lambda repressor-like DNA-binding domains"/>
    <property type="match status" value="1"/>
</dbReference>
<dbReference type="AlphaFoldDB" id="A0AAE4K960"/>
<dbReference type="Pfam" id="PF12844">
    <property type="entry name" value="HTH_19"/>
    <property type="match status" value="1"/>
</dbReference>
<dbReference type="PROSITE" id="PS50943">
    <property type="entry name" value="HTH_CROC1"/>
    <property type="match status" value="1"/>
</dbReference>
<feature type="domain" description="HTH cro/C1-type" evidence="1">
    <location>
        <begin position="24"/>
        <end position="78"/>
    </location>
</feature>
<dbReference type="SMART" id="SM00530">
    <property type="entry name" value="HTH_XRE"/>
    <property type="match status" value="1"/>
</dbReference>
<proteinExistence type="predicted"/>
<organism evidence="2">
    <name type="scientific">Herbaspirillum huttiense subsp. nephrolepidis</name>
    <dbReference type="NCBI Taxonomy" id="3075126"/>
    <lineage>
        <taxon>Bacteria</taxon>
        <taxon>Pseudomonadati</taxon>
        <taxon>Pseudomonadota</taxon>
        <taxon>Betaproteobacteria</taxon>
        <taxon>Burkholderiales</taxon>
        <taxon>Oxalobacteraceae</taxon>
        <taxon>Herbaspirillum</taxon>
    </lineage>
</organism>
<gene>
    <name evidence="2" type="ORF">RJN63_16620</name>
</gene>
<dbReference type="InterPro" id="IPR010982">
    <property type="entry name" value="Lambda_DNA-bd_dom_sf"/>
</dbReference>
<comment type="caution">
    <text evidence="2">The sequence shown here is derived from an EMBL/GenBank/DDBJ whole genome shotgun (WGS) entry which is preliminary data.</text>
</comment>
<dbReference type="Gene3D" id="1.10.260.40">
    <property type="entry name" value="lambda repressor-like DNA-binding domains"/>
    <property type="match status" value="1"/>
</dbReference>
<dbReference type="InterPro" id="IPR001387">
    <property type="entry name" value="Cro/C1-type_HTH"/>
</dbReference>
<reference evidence="2" key="1">
    <citation type="submission" date="2023-02" db="EMBL/GenBank/DDBJ databases">
        <title>Description of Herbaspirillum huttiense subsp. nephrolepsisexaltata and Herbaspirillum huttiense subsp. lycopersicon.</title>
        <authorList>
            <person name="Poudel M."/>
            <person name="Sharma A."/>
            <person name="Goss E."/>
            <person name="Tapia J.H."/>
            <person name="Harmon C.M."/>
            <person name="Jones J.B."/>
        </authorList>
    </citation>
    <scope>NUCLEOTIDE SEQUENCE</scope>
    <source>
        <strain evidence="2">NC40101</strain>
    </source>
</reference>
<dbReference type="EMBL" id="JAVRAA010000008">
    <property type="protein sequence ID" value="MDT0338465.1"/>
    <property type="molecule type" value="Genomic_DNA"/>
</dbReference>
<protein>
    <submittedName>
        <fullName evidence="2">Helix-turn-helix transcriptional regulator</fullName>
    </submittedName>
</protein>
<evidence type="ECO:0000313" key="2">
    <source>
        <dbReference type="EMBL" id="MDT0338465.1"/>
    </source>
</evidence>
<dbReference type="CDD" id="cd00093">
    <property type="entry name" value="HTH_XRE"/>
    <property type="match status" value="1"/>
</dbReference>
<name>A0AAE4K960_9BURK</name>
<accession>A0AAE4K960</accession>